<sequence length="192" mass="20935">MFQSDLAARSLESQNGNQTPFNPKAYQEYQAASLQIKCSSWGTPGDLEQTTPSPCIVDTGREPTNRSSNSGYPNAKTATALCTVYRPLQRKIPPLLVKDQGGQTARRAVKNLEASTPRLSSPEDIRNLLDLDRHLSITDASRVLLVYSATRPETGQGEGQHPETASTTGQTGYLVKDQTPNQPTDRTRDCSA</sequence>
<evidence type="ECO:0000256" key="1">
    <source>
        <dbReference type="SAM" id="MobiDB-lite"/>
    </source>
</evidence>
<dbReference type="EMBL" id="JAWDGP010006510">
    <property type="protein sequence ID" value="KAK3739630.1"/>
    <property type="molecule type" value="Genomic_DNA"/>
</dbReference>
<evidence type="ECO:0000313" key="3">
    <source>
        <dbReference type="Proteomes" id="UP001283361"/>
    </source>
</evidence>
<name>A0AAE0YC52_9GAST</name>
<proteinExistence type="predicted"/>
<reference evidence="2" key="1">
    <citation type="journal article" date="2023" name="G3 (Bethesda)">
        <title>A reference genome for the long-term kleptoplast-retaining sea slug Elysia crispata morphotype clarki.</title>
        <authorList>
            <person name="Eastman K.E."/>
            <person name="Pendleton A.L."/>
            <person name="Shaikh M.A."/>
            <person name="Suttiyut T."/>
            <person name="Ogas R."/>
            <person name="Tomko P."/>
            <person name="Gavelis G."/>
            <person name="Widhalm J.R."/>
            <person name="Wisecaver J.H."/>
        </authorList>
    </citation>
    <scope>NUCLEOTIDE SEQUENCE</scope>
    <source>
        <strain evidence="2">ECLA1</strain>
    </source>
</reference>
<comment type="caution">
    <text evidence="2">The sequence shown here is derived from an EMBL/GenBank/DDBJ whole genome shotgun (WGS) entry which is preliminary data.</text>
</comment>
<protein>
    <submittedName>
        <fullName evidence="2">Uncharacterized protein</fullName>
    </submittedName>
</protein>
<feature type="region of interest" description="Disordered" evidence="1">
    <location>
        <begin position="152"/>
        <end position="192"/>
    </location>
</feature>
<feature type="region of interest" description="Disordered" evidence="1">
    <location>
        <begin position="1"/>
        <end position="24"/>
    </location>
</feature>
<evidence type="ECO:0000313" key="2">
    <source>
        <dbReference type="EMBL" id="KAK3739630.1"/>
    </source>
</evidence>
<feature type="compositionally biased region" description="Polar residues" evidence="1">
    <location>
        <begin position="11"/>
        <end position="21"/>
    </location>
</feature>
<feature type="compositionally biased region" description="Polar residues" evidence="1">
    <location>
        <begin position="41"/>
        <end position="53"/>
    </location>
</feature>
<keyword evidence="3" id="KW-1185">Reference proteome</keyword>
<dbReference type="Proteomes" id="UP001283361">
    <property type="component" value="Unassembled WGS sequence"/>
</dbReference>
<gene>
    <name evidence="2" type="ORF">RRG08_008238</name>
</gene>
<dbReference type="AlphaFoldDB" id="A0AAE0YC52"/>
<feature type="region of interest" description="Disordered" evidence="1">
    <location>
        <begin position="41"/>
        <end position="73"/>
    </location>
</feature>
<accession>A0AAE0YC52</accession>
<organism evidence="2 3">
    <name type="scientific">Elysia crispata</name>
    <name type="common">lettuce slug</name>
    <dbReference type="NCBI Taxonomy" id="231223"/>
    <lineage>
        <taxon>Eukaryota</taxon>
        <taxon>Metazoa</taxon>
        <taxon>Spiralia</taxon>
        <taxon>Lophotrochozoa</taxon>
        <taxon>Mollusca</taxon>
        <taxon>Gastropoda</taxon>
        <taxon>Heterobranchia</taxon>
        <taxon>Euthyneura</taxon>
        <taxon>Panpulmonata</taxon>
        <taxon>Sacoglossa</taxon>
        <taxon>Placobranchoidea</taxon>
        <taxon>Plakobranchidae</taxon>
        <taxon>Elysia</taxon>
    </lineage>
</organism>